<comment type="caution">
    <text evidence="2">The sequence shown here is derived from an EMBL/GenBank/DDBJ whole genome shotgun (WGS) entry which is preliminary data.</text>
</comment>
<keyword evidence="1" id="KW-0812">Transmembrane</keyword>
<feature type="transmembrane region" description="Helical" evidence="1">
    <location>
        <begin position="33"/>
        <end position="54"/>
    </location>
</feature>
<organism evidence="2 3">
    <name type="scientific">Natrialba taiwanensis DSM 12281</name>
    <dbReference type="NCBI Taxonomy" id="1230458"/>
    <lineage>
        <taxon>Archaea</taxon>
        <taxon>Methanobacteriati</taxon>
        <taxon>Methanobacteriota</taxon>
        <taxon>Stenosarchaea group</taxon>
        <taxon>Halobacteria</taxon>
        <taxon>Halobacteriales</taxon>
        <taxon>Natrialbaceae</taxon>
        <taxon>Natrialba</taxon>
    </lineage>
</organism>
<feature type="transmembrane region" description="Helical" evidence="1">
    <location>
        <begin position="110"/>
        <end position="130"/>
    </location>
</feature>
<keyword evidence="1" id="KW-1133">Transmembrane helix</keyword>
<gene>
    <name evidence="2" type="ORF">C484_03099</name>
</gene>
<accession>M0AF28</accession>
<feature type="transmembrane region" description="Helical" evidence="1">
    <location>
        <begin position="218"/>
        <end position="238"/>
    </location>
</feature>
<sequence>MDAGTDSNADEQATRFRRLRNNAVARWWRRQRFGLTLLWLSVLIYALGLGDFALGNRTALETLRTDLLAIGPDPNGLWTAITSGRYGIDTGTEFIVRSELVAPPVEPVQWYAALTGLVGVVLLALLAVRLGWREESWDPVSIDETILLSIALAISTTLVGGPLLAGAVLMPFLFTVIVGHTRRGPGWTPSYLYVLPVLAPLCGFALGATGSATLPVELVTFVVLPVVGGLGLPLRATIRKHFGR</sequence>
<keyword evidence="1" id="KW-0472">Membrane</keyword>
<dbReference type="PATRIC" id="fig|1230458.4.peg.616"/>
<protein>
    <submittedName>
        <fullName evidence="2">Heat shock protein DnaJ domain-containing protein</fullName>
    </submittedName>
</protein>
<name>M0AF28_9EURY</name>
<evidence type="ECO:0000313" key="2">
    <source>
        <dbReference type="EMBL" id="ELY95943.1"/>
    </source>
</evidence>
<reference evidence="2 3" key="1">
    <citation type="journal article" date="2014" name="PLoS Genet.">
        <title>Phylogenetically driven sequencing of extremely halophilic archaea reveals strategies for static and dynamic osmo-response.</title>
        <authorList>
            <person name="Becker E.A."/>
            <person name="Seitzer P.M."/>
            <person name="Tritt A."/>
            <person name="Larsen D."/>
            <person name="Krusor M."/>
            <person name="Yao A.I."/>
            <person name="Wu D."/>
            <person name="Madern D."/>
            <person name="Eisen J.A."/>
            <person name="Darling A.E."/>
            <person name="Facciotti M.T."/>
        </authorList>
    </citation>
    <scope>NUCLEOTIDE SEQUENCE [LARGE SCALE GENOMIC DNA]</scope>
    <source>
        <strain evidence="2 3">DSM 12281</strain>
    </source>
</reference>
<keyword evidence="2" id="KW-0346">Stress response</keyword>
<feature type="transmembrane region" description="Helical" evidence="1">
    <location>
        <begin position="191"/>
        <end position="212"/>
    </location>
</feature>
<feature type="transmembrane region" description="Helical" evidence="1">
    <location>
        <begin position="150"/>
        <end position="179"/>
    </location>
</feature>
<keyword evidence="3" id="KW-1185">Reference proteome</keyword>
<dbReference type="AlphaFoldDB" id="M0AF28"/>
<evidence type="ECO:0000256" key="1">
    <source>
        <dbReference type="SAM" id="Phobius"/>
    </source>
</evidence>
<dbReference type="Proteomes" id="UP000011648">
    <property type="component" value="Unassembled WGS sequence"/>
</dbReference>
<dbReference type="EMBL" id="AOIL01000012">
    <property type="protein sequence ID" value="ELY95943.1"/>
    <property type="molecule type" value="Genomic_DNA"/>
</dbReference>
<evidence type="ECO:0000313" key="3">
    <source>
        <dbReference type="Proteomes" id="UP000011648"/>
    </source>
</evidence>
<proteinExistence type="predicted"/>